<keyword evidence="3" id="KW-1185">Reference proteome</keyword>
<evidence type="ECO:0008006" key="4">
    <source>
        <dbReference type="Google" id="ProtNLM"/>
    </source>
</evidence>
<feature type="signal peptide" evidence="1">
    <location>
        <begin position="1"/>
        <end position="19"/>
    </location>
</feature>
<feature type="chain" id="PRO_5045781989" description="Excinuclease ABC subunit B" evidence="1">
    <location>
        <begin position="20"/>
        <end position="145"/>
    </location>
</feature>
<dbReference type="RefSeq" id="WP_338272642.1">
    <property type="nucleotide sequence ID" value="NZ_AP027266.1"/>
</dbReference>
<name>A0AA48HA78_9RHOB</name>
<protein>
    <recommendedName>
        <fullName evidence="4">Excinuclease ABC subunit B</fullName>
    </recommendedName>
</protein>
<dbReference type="KEGG" id="rmai:MACH21_28240"/>
<reference evidence="2 3" key="1">
    <citation type="submission" date="2023-01" db="EMBL/GenBank/DDBJ databases">
        <title>Complete genome sequence of Roseicyclus marinus strain Dej080120_10.</title>
        <authorList>
            <person name="Ueki S."/>
            <person name="Maruyama F."/>
        </authorList>
    </citation>
    <scope>NUCLEOTIDE SEQUENCE [LARGE SCALE GENOMIC DNA]</scope>
    <source>
        <strain evidence="2 3">Dej080120_10</strain>
    </source>
</reference>
<keyword evidence="1" id="KW-0732">Signal</keyword>
<organism evidence="2 3">
    <name type="scientific">Roseicyclus marinus</name>
    <dbReference type="NCBI Taxonomy" id="2161673"/>
    <lineage>
        <taxon>Bacteria</taxon>
        <taxon>Pseudomonadati</taxon>
        <taxon>Pseudomonadota</taxon>
        <taxon>Alphaproteobacteria</taxon>
        <taxon>Rhodobacterales</taxon>
        <taxon>Roseobacteraceae</taxon>
        <taxon>Roseicyclus</taxon>
    </lineage>
</organism>
<dbReference type="AlphaFoldDB" id="A0AA48HA78"/>
<evidence type="ECO:0000313" key="2">
    <source>
        <dbReference type="EMBL" id="BDW86647.1"/>
    </source>
</evidence>
<gene>
    <name evidence="2" type="ORF">MACH21_28240</name>
</gene>
<evidence type="ECO:0000256" key="1">
    <source>
        <dbReference type="SAM" id="SignalP"/>
    </source>
</evidence>
<evidence type="ECO:0000313" key="3">
    <source>
        <dbReference type="Proteomes" id="UP001337723"/>
    </source>
</evidence>
<sequence>MRPILAALAALALASPAAAWQAGTDGALCTLTHEQAGLDIRLTHDPGPPLWTITITAPAPWPEAPIFSIAFLGGAELTISTDRHSLSPDGLSLTVTDRGFGNVLAGLSGNTTAHFRLGDAEWTASLAGAAPEVAAFAACNTTPSV</sequence>
<proteinExistence type="predicted"/>
<dbReference type="EMBL" id="AP027266">
    <property type="protein sequence ID" value="BDW86647.1"/>
    <property type="molecule type" value="Genomic_DNA"/>
</dbReference>
<dbReference type="Proteomes" id="UP001337723">
    <property type="component" value="Chromosome"/>
</dbReference>
<accession>A0AA48HA78</accession>